<evidence type="ECO:0000259" key="5">
    <source>
        <dbReference type="PROSITE" id="PS50977"/>
    </source>
</evidence>
<dbReference type="InterPro" id="IPR006311">
    <property type="entry name" value="TAT_signal"/>
</dbReference>
<dbReference type="InterPro" id="IPR036271">
    <property type="entry name" value="Tet_transcr_reg_TetR-rel_C_sf"/>
</dbReference>
<dbReference type="Proteomes" id="UP000070612">
    <property type="component" value="Unassembled WGS sequence"/>
</dbReference>
<dbReference type="PANTHER" id="PTHR30055">
    <property type="entry name" value="HTH-TYPE TRANSCRIPTIONAL REGULATOR RUTR"/>
    <property type="match status" value="1"/>
</dbReference>
<feature type="DNA-binding region" description="H-T-H motif" evidence="4">
    <location>
        <begin position="31"/>
        <end position="50"/>
    </location>
</feature>
<dbReference type="GO" id="GO:0003700">
    <property type="term" value="F:DNA-binding transcription factor activity"/>
    <property type="evidence" value="ECO:0007669"/>
    <property type="project" value="TreeGrafter"/>
</dbReference>
<name>A0A132PSK4_9MYCO</name>
<evidence type="ECO:0000256" key="1">
    <source>
        <dbReference type="ARBA" id="ARBA00023015"/>
    </source>
</evidence>
<evidence type="ECO:0000256" key="2">
    <source>
        <dbReference type="ARBA" id="ARBA00023125"/>
    </source>
</evidence>
<proteinExistence type="predicted"/>
<dbReference type="GO" id="GO:0000976">
    <property type="term" value="F:transcription cis-regulatory region binding"/>
    <property type="evidence" value="ECO:0007669"/>
    <property type="project" value="TreeGrafter"/>
</dbReference>
<dbReference type="PROSITE" id="PS51318">
    <property type="entry name" value="TAT"/>
    <property type="match status" value="1"/>
</dbReference>
<dbReference type="InterPro" id="IPR025996">
    <property type="entry name" value="MT1864/Rv1816-like_C"/>
</dbReference>
<dbReference type="AlphaFoldDB" id="A0A132PSK4"/>
<dbReference type="EMBL" id="LGTW01000002">
    <property type="protein sequence ID" value="KWX25326.1"/>
    <property type="molecule type" value="Genomic_DNA"/>
</dbReference>
<dbReference type="PROSITE" id="PS50977">
    <property type="entry name" value="HTH_TETR_2"/>
    <property type="match status" value="1"/>
</dbReference>
<evidence type="ECO:0000313" key="7">
    <source>
        <dbReference type="Proteomes" id="UP000070612"/>
    </source>
</evidence>
<keyword evidence="1" id="KW-0805">Transcription regulation</keyword>
<protein>
    <submittedName>
        <fullName evidence="6">Transcriptional regulator</fullName>
    </submittedName>
</protein>
<dbReference type="InterPro" id="IPR001647">
    <property type="entry name" value="HTH_TetR"/>
</dbReference>
<feature type="domain" description="HTH tetR-type" evidence="5">
    <location>
        <begin position="8"/>
        <end position="68"/>
    </location>
</feature>
<dbReference type="RefSeq" id="WP_067843947.1">
    <property type="nucleotide sequence ID" value="NZ_LGTW01000002.1"/>
</dbReference>
<accession>A0A132PSK4</accession>
<organism evidence="6 7">
    <name type="scientific">Mycolicibacterium wolinskyi</name>
    <dbReference type="NCBI Taxonomy" id="59750"/>
    <lineage>
        <taxon>Bacteria</taxon>
        <taxon>Bacillati</taxon>
        <taxon>Actinomycetota</taxon>
        <taxon>Actinomycetes</taxon>
        <taxon>Mycobacteriales</taxon>
        <taxon>Mycobacteriaceae</taxon>
        <taxon>Mycolicibacterium</taxon>
    </lineage>
</organism>
<dbReference type="Pfam" id="PF00440">
    <property type="entry name" value="TetR_N"/>
    <property type="match status" value="1"/>
</dbReference>
<dbReference type="Gene3D" id="1.10.357.10">
    <property type="entry name" value="Tetracycline Repressor, domain 2"/>
    <property type="match status" value="1"/>
</dbReference>
<reference evidence="6 7" key="1">
    <citation type="submission" date="2015-07" db="EMBL/GenBank/DDBJ databases">
        <title>A draft genome sequence of Mycobacterium wolinskyi.</title>
        <authorList>
            <person name="de Man T.J."/>
            <person name="Perry K.A."/>
            <person name="Coulliette A.D."/>
            <person name="Jensen B."/>
            <person name="Toney N.C."/>
            <person name="Limbago B.M."/>
            <person name="Noble-Wang J."/>
        </authorList>
    </citation>
    <scope>NUCLEOTIDE SEQUENCE [LARGE SCALE GENOMIC DNA]</scope>
    <source>
        <strain evidence="6 7">CDC_01</strain>
    </source>
</reference>
<dbReference type="SUPFAM" id="SSF48498">
    <property type="entry name" value="Tetracyclin repressor-like, C-terminal domain"/>
    <property type="match status" value="1"/>
</dbReference>
<dbReference type="PANTHER" id="PTHR30055:SF234">
    <property type="entry name" value="HTH-TYPE TRANSCRIPTIONAL REGULATOR BETI"/>
    <property type="match status" value="1"/>
</dbReference>
<sequence>MNRVESAAATRRALLQQAGALLDGGGPDAVTLREVGARAGVSRGAPYRHFADKESLLTAVAAEGWERLGDRMRTLRTDSSAVPAKTLRAALHAVIAISREQPHLYRLMFTAPDSDPSAVVRAAQAMCEEFLAIVAAVVGEQNAARYSGILLTGVHGAAGIEASGLLHTDKWQTTADELTDALLGMVTAG</sequence>
<dbReference type="Pfam" id="PF13305">
    <property type="entry name" value="TetR_C_33"/>
    <property type="match status" value="1"/>
</dbReference>
<keyword evidence="3" id="KW-0804">Transcription</keyword>
<evidence type="ECO:0000313" key="6">
    <source>
        <dbReference type="EMBL" id="KWX25326.1"/>
    </source>
</evidence>
<comment type="caution">
    <text evidence="6">The sequence shown here is derived from an EMBL/GenBank/DDBJ whole genome shotgun (WGS) entry which is preliminary data.</text>
</comment>
<dbReference type="PATRIC" id="fig|59750.3.peg.2534"/>
<dbReference type="InterPro" id="IPR050109">
    <property type="entry name" value="HTH-type_TetR-like_transc_reg"/>
</dbReference>
<keyword evidence="7" id="KW-1185">Reference proteome</keyword>
<evidence type="ECO:0000256" key="3">
    <source>
        <dbReference type="ARBA" id="ARBA00023163"/>
    </source>
</evidence>
<dbReference type="SUPFAM" id="SSF46689">
    <property type="entry name" value="Homeodomain-like"/>
    <property type="match status" value="1"/>
</dbReference>
<gene>
    <name evidence="6" type="ORF">AFM11_03295</name>
</gene>
<evidence type="ECO:0000256" key="4">
    <source>
        <dbReference type="PROSITE-ProRule" id="PRU00335"/>
    </source>
</evidence>
<keyword evidence="2 4" id="KW-0238">DNA-binding</keyword>
<dbReference type="InterPro" id="IPR009057">
    <property type="entry name" value="Homeodomain-like_sf"/>
</dbReference>